<keyword evidence="4" id="KW-1185">Reference proteome</keyword>
<dbReference type="GO" id="GO:0003677">
    <property type="term" value="F:DNA binding"/>
    <property type="evidence" value="ECO:0007669"/>
    <property type="project" value="InterPro"/>
</dbReference>
<dbReference type="InterPro" id="IPR001387">
    <property type="entry name" value="Cro/C1-type_HTH"/>
</dbReference>
<dbReference type="PROSITE" id="PS50943">
    <property type="entry name" value="HTH_CROC1"/>
    <property type="match status" value="1"/>
</dbReference>
<name>A0A5P3MQ97_NEIAN</name>
<protein>
    <submittedName>
        <fullName evidence="3">XRE family transcriptional regulator</fullName>
    </submittedName>
</protein>
<keyword evidence="1" id="KW-1133">Transmembrane helix</keyword>
<evidence type="ECO:0000259" key="2">
    <source>
        <dbReference type="PROSITE" id="PS50943"/>
    </source>
</evidence>
<dbReference type="KEGG" id="naq:D0T90_03790"/>
<proteinExistence type="predicted"/>
<dbReference type="SUPFAM" id="SSF47413">
    <property type="entry name" value="lambda repressor-like DNA-binding domains"/>
    <property type="match status" value="1"/>
</dbReference>
<sequence>MGTQGNRILSLAIVVFAEIAEIAAAFAIFVPWIFKQRQAPMRGFLEGLMKPNAQTRYNLNPDYLRDLIEKTGLTRREVAELIGISPRMMRSYLTFTDNATYQKALYAVQFCLECLVDRSSDAPK</sequence>
<keyword evidence="1" id="KW-0812">Transmembrane</keyword>
<dbReference type="EMBL" id="CP031699">
    <property type="protein sequence ID" value="QEY23734.1"/>
    <property type="molecule type" value="Genomic_DNA"/>
</dbReference>
<evidence type="ECO:0000313" key="4">
    <source>
        <dbReference type="Proteomes" id="UP000325536"/>
    </source>
</evidence>
<feature type="transmembrane region" description="Helical" evidence="1">
    <location>
        <begin position="12"/>
        <end position="34"/>
    </location>
</feature>
<dbReference type="Proteomes" id="UP000325536">
    <property type="component" value="Chromosome"/>
</dbReference>
<dbReference type="InterPro" id="IPR010982">
    <property type="entry name" value="Lambda_DNA-bd_dom_sf"/>
</dbReference>
<evidence type="ECO:0000313" key="3">
    <source>
        <dbReference type="EMBL" id="QEY23734.1"/>
    </source>
</evidence>
<organism evidence="3 4">
    <name type="scientific">Neisseria animalis</name>
    <dbReference type="NCBI Taxonomy" id="492"/>
    <lineage>
        <taxon>Bacteria</taxon>
        <taxon>Pseudomonadati</taxon>
        <taxon>Pseudomonadota</taxon>
        <taxon>Betaproteobacteria</taxon>
        <taxon>Neisseriales</taxon>
        <taxon>Neisseriaceae</taxon>
        <taxon>Neisseria</taxon>
    </lineage>
</organism>
<feature type="domain" description="HTH cro/C1-type" evidence="2">
    <location>
        <begin position="64"/>
        <end position="92"/>
    </location>
</feature>
<accession>A0A5P3MQ97</accession>
<reference evidence="3 4" key="1">
    <citation type="submission" date="2018-08" db="EMBL/GenBank/DDBJ databases">
        <title>Neisseria animalis ATCC 49930 complete genome.</title>
        <authorList>
            <person name="Veseli I.A."/>
            <person name="Mascarenhas dos Santos A.C."/>
            <person name="Buttler R."/>
            <person name="Pombert J.-F."/>
        </authorList>
    </citation>
    <scope>NUCLEOTIDE SEQUENCE [LARGE SCALE GENOMIC DNA]</scope>
    <source>
        <strain evidence="3 4">ATCC 49930</strain>
    </source>
</reference>
<dbReference type="AlphaFoldDB" id="A0A5P3MQ97"/>
<keyword evidence="1" id="KW-0472">Membrane</keyword>
<dbReference type="CDD" id="cd00093">
    <property type="entry name" value="HTH_XRE"/>
    <property type="match status" value="1"/>
</dbReference>
<evidence type="ECO:0000256" key="1">
    <source>
        <dbReference type="SAM" id="Phobius"/>
    </source>
</evidence>
<gene>
    <name evidence="3" type="ORF">D0T90_03790</name>
</gene>